<dbReference type="GO" id="GO:0044458">
    <property type="term" value="P:motile cilium assembly"/>
    <property type="evidence" value="ECO:0007669"/>
    <property type="project" value="TreeGrafter"/>
</dbReference>
<dbReference type="PANTHER" id="PTHR46500">
    <property type="entry name" value="CILIA- AND FLAGELLA-ASSOCIATED PROTEIN 221"/>
    <property type="match status" value="1"/>
</dbReference>
<evidence type="ECO:0000313" key="9">
    <source>
        <dbReference type="Proteomes" id="UP001292079"/>
    </source>
</evidence>
<keyword evidence="3" id="KW-0963">Cytoplasm</keyword>
<evidence type="ECO:0000256" key="6">
    <source>
        <dbReference type="SAM" id="MobiDB-lite"/>
    </source>
</evidence>
<dbReference type="EMBL" id="JALJAT010000008">
    <property type="protein sequence ID" value="KAK4467943.1"/>
    <property type="molecule type" value="Genomic_DNA"/>
</dbReference>
<sequence>MVDISERLVEDYKCLPPPNHLLNREIFWKIGCNKLIAVEPAEINFDNLNFGSRKSSMVKQFELKNISSRVTRLHILPPDTKYFRLSYKQPKCLVPGYSIVCRLKFLPDKPEYYEDCIRVHTEDHENQLIIPIYAYPVIGNFDFPDFIEFPPTNIGEKRSHFVSIKSSSVVDFEFRIQIIHMDTSFTIQPLNGILNAGQIMKLQIDFQPTNYQTCQLKFELHIAQVNFKPKCCTVIGNAMPSLESSTLLCYNEKERQLETSDKNKDNTSQIMHFNKQHKTFKKSKCTTQIRSIKNMSQENVPEITCPHHLVKFLLGNHEKLLSNQRNNTDTQELSRHQKLLAFEAMVHQNLIDEQRNQVRWQSKLGANPLTSEEYIKILDSRELAWKKYYAKCTHPEVLDNFKYQLTSSSSIHFVSNRTNQLLTEFRPYRPVKSITNYSIISSKITFEPKFQLVEFTKSKWLHKFDMLEKLRTIVSCIIIKQRLLKRLKQLKQISSSLLINNKNTEKSISSLDLNHCGTKLLHHQIWLEHSLLNNHQLNKINSTSIINNQQNQLINLLPITCTYNYNQLLDSFTTPKHYWPLFNMPTIPEQYEIRYTDKFDLCIAMDYAKLIPMDIHYNELLSMHQQQQPQQQQQQESQNTLSSSSLQINPFTSSFNGGSINDQNLQSTTMHTTNNRLVLRLPESIHSLPKLTMKTSSYSNNQYLPLTLMNHSTLNDHSQSLLSSINKLCNPSMNNNNNNTSSGLSNSDYIDTILMSLDQIKDHDLLKQWSSSSDMHQPLIPLTKISNLKCYETLKDDYNVNEFIHNNNELKSNEMESIKQLVEQDIQEWITRFPQLKSIFTNENNDKTVNEEINSTVNNNNRQSFLNLNNTPIDESKKYQNEILSVCKFKF</sequence>
<reference evidence="8" key="1">
    <citation type="submission" date="2022-04" db="EMBL/GenBank/DDBJ databases">
        <authorList>
            <person name="Xu L."/>
            <person name="Lv Z."/>
        </authorList>
    </citation>
    <scope>NUCLEOTIDE SEQUENCE</scope>
    <source>
        <strain evidence="8">LV_2022a</strain>
    </source>
</reference>
<organism evidence="8 9">
    <name type="scientific">Schistosoma mekongi</name>
    <name type="common">Parasitic worm</name>
    <dbReference type="NCBI Taxonomy" id="38744"/>
    <lineage>
        <taxon>Eukaryota</taxon>
        <taxon>Metazoa</taxon>
        <taxon>Spiralia</taxon>
        <taxon>Lophotrochozoa</taxon>
        <taxon>Platyhelminthes</taxon>
        <taxon>Trematoda</taxon>
        <taxon>Digenea</taxon>
        <taxon>Strigeidida</taxon>
        <taxon>Schistosomatoidea</taxon>
        <taxon>Schistosomatidae</taxon>
        <taxon>Schistosoma</taxon>
    </lineage>
</organism>
<dbReference type="InterPro" id="IPR053879">
    <property type="entry name" value="HYDIN_VesB_CFA65-like_Ig"/>
</dbReference>
<keyword evidence="5" id="KW-0966">Cell projection</keyword>
<evidence type="ECO:0000256" key="3">
    <source>
        <dbReference type="ARBA" id="ARBA00022490"/>
    </source>
</evidence>
<dbReference type="Proteomes" id="UP001292079">
    <property type="component" value="Unassembled WGS sequence"/>
</dbReference>
<keyword evidence="4" id="KW-0969">Cilium</keyword>
<evidence type="ECO:0000256" key="2">
    <source>
        <dbReference type="ARBA" id="ARBA00004496"/>
    </source>
</evidence>
<evidence type="ECO:0000256" key="5">
    <source>
        <dbReference type="ARBA" id="ARBA00023273"/>
    </source>
</evidence>
<comment type="caution">
    <text evidence="8">The sequence shown here is derived from an EMBL/GenBank/DDBJ whole genome shotgun (WGS) entry which is preliminary data.</text>
</comment>
<feature type="region of interest" description="Disordered" evidence="6">
    <location>
        <begin position="623"/>
        <end position="643"/>
    </location>
</feature>
<dbReference type="InterPro" id="IPR029676">
    <property type="entry name" value="CFAP221"/>
</dbReference>
<keyword evidence="9" id="KW-1185">Reference proteome</keyword>
<dbReference type="GO" id="GO:0003341">
    <property type="term" value="P:cilium movement"/>
    <property type="evidence" value="ECO:0007669"/>
    <property type="project" value="InterPro"/>
</dbReference>
<evidence type="ECO:0000259" key="7">
    <source>
        <dbReference type="Pfam" id="PF22544"/>
    </source>
</evidence>
<evidence type="ECO:0000256" key="4">
    <source>
        <dbReference type="ARBA" id="ARBA00023069"/>
    </source>
</evidence>
<proteinExistence type="predicted"/>
<gene>
    <name evidence="8" type="ORF">MN116_008549</name>
</gene>
<dbReference type="Gene3D" id="2.60.40.10">
    <property type="entry name" value="Immunoglobulins"/>
    <property type="match status" value="2"/>
</dbReference>
<dbReference type="Pfam" id="PF22544">
    <property type="entry name" value="HYDIN_VesB_CFA65-like_Ig"/>
    <property type="match status" value="1"/>
</dbReference>
<dbReference type="GO" id="GO:0097729">
    <property type="term" value="C:9+2 motile cilium"/>
    <property type="evidence" value="ECO:0007669"/>
    <property type="project" value="TreeGrafter"/>
</dbReference>
<evidence type="ECO:0000313" key="8">
    <source>
        <dbReference type="EMBL" id="KAK4467943.1"/>
    </source>
</evidence>
<feature type="domain" description="HYDIN/VesB/CFA65-like Ig-like" evidence="7">
    <location>
        <begin position="152"/>
        <end position="226"/>
    </location>
</feature>
<dbReference type="PANTHER" id="PTHR46500:SF1">
    <property type="entry name" value="CILIA- AND FLAGELLA-ASSOCIATED PROTEIN 221"/>
    <property type="match status" value="1"/>
</dbReference>
<evidence type="ECO:0000256" key="1">
    <source>
        <dbReference type="ARBA" id="ARBA00004138"/>
    </source>
</evidence>
<accession>A0AAE1Z5V7</accession>
<protein>
    <recommendedName>
        <fullName evidence="7">HYDIN/VesB/CFA65-like Ig-like domain-containing protein</fullName>
    </recommendedName>
</protein>
<name>A0AAE1Z5V7_SCHME</name>
<dbReference type="InterPro" id="IPR013783">
    <property type="entry name" value="Ig-like_fold"/>
</dbReference>
<comment type="subcellular location">
    <subcellularLocation>
        <location evidence="1">Cell projection</location>
        <location evidence="1">Cilium</location>
    </subcellularLocation>
    <subcellularLocation>
        <location evidence="2">Cytoplasm</location>
    </subcellularLocation>
</comment>
<dbReference type="AlphaFoldDB" id="A0AAE1Z5V7"/>
<reference evidence="8" key="2">
    <citation type="journal article" date="2023" name="Infect Dis Poverty">
        <title>Chromosome-scale genome of the human blood fluke Schistosoma mekongi and its implications for public health.</title>
        <authorList>
            <person name="Zhou M."/>
            <person name="Xu L."/>
            <person name="Xu D."/>
            <person name="Chen W."/>
            <person name="Khan J."/>
            <person name="Hu Y."/>
            <person name="Huang H."/>
            <person name="Wei H."/>
            <person name="Zhang Y."/>
            <person name="Chusongsang P."/>
            <person name="Tanasarnprasert K."/>
            <person name="Hu X."/>
            <person name="Limpanont Y."/>
            <person name="Lv Z."/>
        </authorList>
    </citation>
    <scope>NUCLEOTIDE SEQUENCE</scope>
    <source>
        <strain evidence="8">LV_2022a</strain>
    </source>
</reference>